<name>A0A9N9G7Y8_9GLOM</name>
<gene>
    <name evidence="1" type="ORF">ALEPTO_LOCUS7715</name>
</gene>
<accession>A0A9N9G7Y8</accession>
<sequence length="45" mass="5531">MRKALPEYMFERVTHEPGLNIFIEENVIEYVWIDRRIRQMPIIPS</sequence>
<evidence type="ECO:0000313" key="1">
    <source>
        <dbReference type="EMBL" id="CAG8591250.1"/>
    </source>
</evidence>
<reference evidence="1" key="1">
    <citation type="submission" date="2021-06" db="EMBL/GenBank/DDBJ databases">
        <authorList>
            <person name="Kallberg Y."/>
            <person name="Tangrot J."/>
            <person name="Rosling A."/>
        </authorList>
    </citation>
    <scope>NUCLEOTIDE SEQUENCE</scope>
    <source>
        <strain evidence="1">FL130A</strain>
    </source>
</reference>
<dbReference type="AlphaFoldDB" id="A0A9N9G7Y8"/>
<evidence type="ECO:0000313" key="2">
    <source>
        <dbReference type="Proteomes" id="UP000789508"/>
    </source>
</evidence>
<dbReference type="Proteomes" id="UP000789508">
    <property type="component" value="Unassembled WGS sequence"/>
</dbReference>
<keyword evidence="2" id="KW-1185">Reference proteome</keyword>
<protein>
    <submittedName>
        <fullName evidence="1">11973_t:CDS:1</fullName>
    </submittedName>
</protein>
<organism evidence="1 2">
    <name type="scientific">Ambispora leptoticha</name>
    <dbReference type="NCBI Taxonomy" id="144679"/>
    <lineage>
        <taxon>Eukaryota</taxon>
        <taxon>Fungi</taxon>
        <taxon>Fungi incertae sedis</taxon>
        <taxon>Mucoromycota</taxon>
        <taxon>Glomeromycotina</taxon>
        <taxon>Glomeromycetes</taxon>
        <taxon>Archaeosporales</taxon>
        <taxon>Ambisporaceae</taxon>
        <taxon>Ambispora</taxon>
    </lineage>
</organism>
<proteinExistence type="predicted"/>
<comment type="caution">
    <text evidence="1">The sequence shown here is derived from an EMBL/GenBank/DDBJ whole genome shotgun (WGS) entry which is preliminary data.</text>
</comment>
<dbReference type="EMBL" id="CAJVPS010003551">
    <property type="protein sequence ID" value="CAG8591250.1"/>
    <property type="molecule type" value="Genomic_DNA"/>
</dbReference>